<dbReference type="EMBL" id="DYXT01000029">
    <property type="protein sequence ID" value="HJE39303.1"/>
    <property type="molecule type" value="Genomic_DNA"/>
</dbReference>
<sequence>MTADELTSIIETPTASAQERARAYVERGRLRWKSGDMSGALSDYNTAASLDPDGPGAQLAEHTVGILDFYNHDLYNP</sequence>
<comment type="caution">
    <text evidence="1">The sequence shown here is derived from an EMBL/GenBank/DDBJ whole genome shotgun (WGS) entry which is preliminary data.</text>
</comment>
<dbReference type="AlphaFoldDB" id="A0A4Q0U865"/>
<reference evidence="1" key="1">
    <citation type="journal article" date="2021" name="PeerJ">
        <title>Extensive microbial diversity within the chicken gut microbiome revealed by metagenomics and culture.</title>
        <authorList>
            <person name="Gilroy R."/>
            <person name="Ravi A."/>
            <person name="Getino M."/>
            <person name="Pursley I."/>
            <person name="Horton D.L."/>
            <person name="Alikhan N.F."/>
            <person name="Baker D."/>
            <person name="Gharbi K."/>
            <person name="Hall N."/>
            <person name="Watson M."/>
            <person name="Adriaenssens E.M."/>
            <person name="Foster-Nyarko E."/>
            <person name="Jarju S."/>
            <person name="Secka A."/>
            <person name="Antonio M."/>
            <person name="Oren A."/>
            <person name="Chaudhuri R.R."/>
            <person name="La Ragione R."/>
            <person name="Hildebrand F."/>
            <person name="Pallen M.J."/>
        </authorList>
    </citation>
    <scope>NUCLEOTIDE SEQUENCE</scope>
    <source>
        <strain evidence="1">4100</strain>
    </source>
</reference>
<dbReference type="PROSITE" id="PS50005">
    <property type="entry name" value="TPR"/>
    <property type="match status" value="1"/>
</dbReference>
<organism evidence="1 2">
    <name type="scientific">Candidatus Amulumruptor caecigallinarius</name>
    <dbReference type="NCBI Taxonomy" id="2109911"/>
    <lineage>
        <taxon>Bacteria</taxon>
        <taxon>Pseudomonadati</taxon>
        <taxon>Bacteroidota</taxon>
        <taxon>Bacteroidia</taxon>
        <taxon>Bacteroidales</taxon>
        <taxon>Muribaculaceae</taxon>
        <taxon>Candidatus Amulumruptor</taxon>
    </lineage>
</organism>
<protein>
    <submittedName>
        <fullName evidence="1">Tetratricopeptide repeat protein</fullName>
    </submittedName>
</protein>
<accession>A0A4Q0U865</accession>
<reference evidence="1" key="2">
    <citation type="submission" date="2021-09" db="EMBL/GenBank/DDBJ databases">
        <authorList>
            <person name="Gilroy R."/>
        </authorList>
    </citation>
    <scope>NUCLEOTIDE SEQUENCE</scope>
    <source>
        <strain evidence="1">4100</strain>
    </source>
</reference>
<dbReference type="InterPro" id="IPR019734">
    <property type="entry name" value="TPR_rpt"/>
</dbReference>
<dbReference type="SUPFAM" id="SSF48452">
    <property type="entry name" value="TPR-like"/>
    <property type="match status" value="1"/>
</dbReference>
<dbReference type="InterPro" id="IPR011990">
    <property type="entry name" value="TPR-like_helical_dom_sf"/>
</dbReference>
<proteinExistence type="predicted"/>
<gene>
    <name evidence="1" type="ORF">K8V47_06065</name>
</gene>
<dbReference type="Gene3D" id="1.25.40.10">
    <property type="entry name" value="Tetratricopeptide repeat domain"/>
    <property type="match status" value="1"/>
</dbReference>
<evidence type="ECO:0000313" key="2">
    <source>
        <dbReference type="Proteomes" id="UP000711407"/>
    </source>
</evidence>
<evidence type="ECO:0000313" key="1">
    <source>
        <dbReference type="EMBL" id="HJE39303.1"/>
    </source>
</evidence>
<name>A0A4Q0U865_9BACT</name>
<dbReference type="Proteomes" id="UP000711407">
    <property type="component" value="Unassembled WGS sequence"/>
</dbReference>